<protein>
    <submittedName>
        <fullName evidence="2">CaiB/BaiF CoA transferase family protein</fullName>
    </submittedName>
</protein>
<keyword evidence="1 2" id="KW-0808">Transferase</keyword>
<dbReference type="PANTHER" id="PTHR48207">
    <property type="entry name" value="SUCCINATE--HYDROXYMETHYLGLUTARATE COA-TRANSFERASE"/>
    <property type="match status" value="1"/>
</dbReference>
<organism evidence="2 3">
    <name type="scientific">Aureimonas populi</name>
    <dbReference type="NCBI Taxonomy" id="1701758"/>
    <lineage>
        <taxon>Bacteria</taxon>
        <taxon>Pseudomonadati</taxon>
        <taxon>Pseudomonadota</taxon>
        <taxon>Alphaproteobacteria</taxon>
        <taxon>Hyphomicrobiales</taxon>
        <taxon>Aurantimonadaceae</taxon>
        <taxon>Aureimonas</taxon>
    </lineage>
</organism>
<name>A0ABW5CQY1_9HYPH</name>
<dbReference type="EMBL" id="JBHUIJ010000028">
    <property type="protein sequence ID" value="MFD2239232.1"/>
    <property type="molecule type" value="Genomic_DNA"/>
</dbReference>
<dbReference type="InterPro" id="IPR050483">
    <property type="entry name" value="CoA-transferase_III_domain"/>
</dbReference>
<reference evidence="3" key="1">
    <citation type="journal article" date="2019" name="Int. J. Syst. Evol. Microbiol.">
        <title>The Global Catalogue of Microorganisms (GCM) 10K type strain sequencing project: providing services to taxonomists for standard genome sequencing and annotation.</title>
        <authorList>
            <consortium name="The Broad Institute Genomics Platform"/>
            <consortium name="The Broad Institute Genome Sequencing Center for Infectious Disease"/>
            <person name="Wu L."/>
            <person name="Ma J."/>
        </authorList>
    </citation>
    <scope>NUCLEOTIDE SEQUENCE [LARGE SCALE GENOMIC DNA]</scope>
    <source>
        <strain evidence="3">ZS-35-S2</strain>
    </source>
</reference>
<dbReference type="Pfam" id="PF02515">
    <property type="entry name" value="CoA_transf_3"/>
    <property type="match status" value="1"/>
</dbReference>
<dbReference type="PANTHER" id="PTHR48207:SF4">
    <property type="entry name" value="BLL6097 PROTEIN"/>
    <property type="match status" value="1"/>
</dbReference>
<evidence type="ECO:0000313" key="2">
    <source>
        <dbReference type="EMBL" id="MFD2239232.1"/>
    </source>
</evidence>
<keyword evidence="3" id="KW-1185">Reference proteome</keyword>
<dbReference type="InterPro" id="IPR003673">
    <property type="entry name" value="CoA-Trfase_fam_III"/>
</dbReference>
<dbReference type="Proteomes" id="UP001597371">
    <property type="component" value="Unassembled WGS sequence"/>
</dbReference>
<evidence type="ECO:0000313" key="3">
    <source>
        <dbReference type="Proteomes" id="UP001597371"/>
    </source>
</evidence>
<proteinExistence type="predicted"/>
<dbReference type="InterPro" id="IPR023606">
    <property type="entry name" value="CoA-Trfase_III_dom_1_sf"/>
</dbReference>
<dbReference type="RefSeq" id="WP_209738328.1">
    <property type="nucleotide sequence ID" value="NZ_CP072611.1"/>
</dbReference>
<dbReference type="InterPro" id="IPR044855">
    <property type="entry name" value="CoA-Trfase_III_dom3_sf"/>
</dbReference>
<dbReference type="Gene3D" id="3.40.50.10540">
    <property type="entry name" value="Crotonobetainyl-coa:carnitine coa-transferase, domain 1"/>
    <property type="match status" value="1"/>
</dbReference>
<evidence type="ECO:0000256" key="1">
    <source>
        <dbReference type="ARBA" id="ARBA00022679"/>
    </source>
</evidence>
<dbReference type="Gene3D" id="3.30.1540.10">
    <property type="entry name" value="formyl-coa transferase, domain 3"/>
    <property type="match status" value="1"/>
</dbReference>
<dbReference type="SUPFAM" id="SSF89796">
    <property type="entry name" value="CoA-transferase family III (CaiB/BaiF)"/>
    <property type="match status" value="1"/>
</dbReference>
<accession>A0ABW5CQY1</accession>
<comment type="caution">
    <text evidence="2">The sequence shown here is derived from an EMBL/GenBank/DDBJ whole genome shotgun (WGS) entry which is preliminary data.</text>
</comment>
<dbReference type="GO" id="GO:0016740">
    <property type="term" value="F:transferase activity"/>
    <property type="evidence" value="ECO:0007669"/>
    <property type="project" value="UniProtKB-KW"/>
</dbReference>
<gene>
    <name evidence="2" type="ORF">ACFSKQ_17420</name>
</gene>
<sequence length="400" mass="42109">MSALLDGVRVLDLTTVVVGPVCTWRLAQYGAEIIKLESPGGDLMRGLGGPSPSGRHSGAYLHMNRGKRNICLDLKKPQSRAALDRLIEWCDVLVCNMRPSALRRLGLDAETVRGQYADKIHCTITGYGEDGPYAGQPAYDSVVQGASGVAGLSLLRDGAPSYVPLLICDHVVGEIAAGAIMAALAGRDRGGTGATLEVPMFETMAGFVLQEHLAQKSFDPPTGPAGDRRLLNPNNRPLRTADGWISVTANTDPQVRAFLTAVGRQELLDDPRFASVAARAENVDEWFAVRGAALSSKTTAEWMALFLAADVAAMPCHTLDSLIEDPHLSAVGMLASESHPEEGAVTAIRSSVIVDRRTLPLQDAARGLGADTAPILSGLGFDEDWIAAAIAAGAAVGGPD</sequence>